<feature type="non-terminal residue" evidence="1">
    <location>
        <position position="37"/>
    </location>
</feature>
<dbReference type="AlphaFoldDB" id="K1T4A4"/>
<organism evidence="1">
    <name type="scientific">human gut metagenome</name>
    <dbReference type="NCBI Taxonomy" id="408170"/>
    <lineage>
        <taxon>unclassified sequences</taxon>
        <taxon>metagenomes</taxon>
        <taxon>organismal metagenomes</taxon>
    </lineage>
</organism>
<evidence type="ECO:0000313" key="1">
    <source>
        <dbReference type="EMBL" id="EKC64553.1"/>
    </source>
</evidence>
<dbReference type="SUPFAM" id="SSF55874">
    <property type="entry name" value="ATPase domain of HSP90 chaperone/DNA topoisomerase II/histidine kinase"/>
    <property type="match status" value="1"/>
</dbReference>
<proteinExistence type="predicted"/>
<protein>
    <submittedName>
        <fullName evidence="1">Uncharacterized protein</fullName>
    </submittedName>
</protein>
<sequence>MLSNAIKYTPEGGISTLLWKATGKTYKYDVADTGQGI</sequence>
<reference evidence="1" key="1">
    <citation type="journal article" date="2013" name="Environ. Microbiol.">
        <title>Microbiota from the distal guts of lean and obese adolescents exhibit partial functional redundancy besides clear differences in community structure.</title>
        <authorList>
            <person name="Ferrer M."/>
            <person name="Ruiz A."/>
            <person name="Lanza F."/>
            <person name="Haange S.B."/>
            <person name="Oberbach A."/>
            <person name="Till H."/>
            <person name="Bargiela R."/>
            <person name="Campoy C."/>
            <person name="Segura M.T."/>
            <person name="Richter M."/>
            <person name="von Bergen M."/>
            <person name="Seifert J."/>
            <person name="Suarez A."/>
        </authorList>
    </citation>
    <scope>NUCLEOTIDE SEQUENCE</scope>
</reference>
<name>K1T4A4_9ZZZZ</name>
<dbReference type="InterPro" id="IPR036890">
    <property type="entry name" value="HATPase_C_sf"/>
</dbReference>
<dbReference type="EMBL" id="AJWY01007242">
    <property type="protein sequence ID" value="EKC64553.1"/>
    <property type="molecule type" value="Genomic_DNA"/>
</dbReference>
<gene>
    <name evidence="1" type="ORF">LEA_10760</name>
</gene>
<comment type="caution">
    <text evidence="1">The sequence shown here is derived from an EMBL/GenBank/DDBJ whole genome shotgun (WGS) entry which is preliminary data.</text>
</comment>
<dbReference type="Gene3D" id="3.30.565.10">
    <property type="entry name" value="Histidine kinase-like ATPase, C-terminal domain"/>
    <property type="match status" value="1"/>
</dbReference>
<accession>K1T4A4</accession>